<dbReference type="Gene3D" id="3.30.360.10">
    <property type="entry name" value="Dihydrodipicolinate Reductase, domain 2"/>
    <property type="match status" value="1"/>
</dbReference>
<evidence type="ECO:0000256" key="2">
    <source>
        <dbReference type="ARBA" id="ARBA00023002"/>
    </source>
</evidence>
<dbReference type="PANTHER" id="PTHR22604">
    <property type="entry name" value="OXIDOREDUCTASES"/>
    <property type="match status" value="1"/>
</dbReference>
<dbReference type="InterPro" id="IPR050984">
    <property type="entry name" value="Gfo/Idh/MocA_domain"/>
</dbReference>
<evidence type="ECO:0000256" key="3">
    <source>
        <dbReference type="SAM" id="MobiDB-lite"/>
    </source>
</evidence>
<dbReference type="eggNOG" id="COG0673">
    <property type="taxonomic scope" value="Bacteria"/>
</dbReference>
<reference evidence="6 8" key="2">
    <citation type="journal article" date="2011" name="Mol. Biol. Evol.">
        <title>Comparative genomic analysis of fruiting body formation in Myxococcales.</title>
        <authorList>
            <person name="Huntley S."/>
            <person name="Hamann N."/>
            <person name="Wegener-Feldbrugge S."/>
            <person name="Treuner-Lange A."/>
            <person name="Kube M."/>
            <person name="Reinhardt R."/>
            <person name="Klages S."/>
            <person name="Muller R."/>
            <person name="Ronning C.M."/>
            <person name="Nierman W.C."/>
            <person name="Sogaard-Andersen L."/>
        </authorList>
    </citation>
    <scope>NUCLEOTIDE SEQUENCE [LARGE SCALE GENOMIC DNA]</scope>
    <source>
        <strain evidence="6 8">DW4/3-1</strain>
    </source>
</reference>
<dbReference type="Proteomes" id="UP000032702">
    <property type="component" value="Unassembled WGS sequence"/>
</dbReference>
<dbReference type="InterPro" id="IPR000683">
    <property type="entry name" value="Gfo/Idh/MocA-like_OxRdtase_N"/>
</dbReference>
<dbReference type="RefSeq" id="WP_002617877.1">
    <property type="nucleotide sequence ID" value="NC_014623.1"/>
</dbReference>
<dbReference type="GO" id="GO:0016491">
    <property type="term" value="F:oxidoreductase activity"/>
    <property type="evidence" value="ECO:0007669"/>
    <property type="project" value="UniProtKB-KW"/>
</dbReference>
<accession>Q08S58</accession>
<reference evidence="7 9" key="1">
    <citation type="submission" date="2006-04" db="EMBL/GenBank/DDBJ databases">
        <authorList>
            <person name="Nierman W.C."/>
        </authorList>
    </citation>
    <scope>NUCLEOTIDE SEQUENCE [LARGE SCALE GENOMIC DNA]</scope>
    <source>
        <strain evidence="7 9">DW4/3-1</strain>
    </source>
</reference>
<keyword evidence="8" id="KW-1185">Reference proteome</keyword>
<dbReference type="KEGG" id="sur:STAUR_6818"/>
<protein>
    <submittedName>
        <fullName evidence="7">Dihydrodiol dehydrogenase (Dimeric), like</fullName>
    </submittedName>
    <submittedName>
        <fullName evidence="6">Oxidoreductase domain protein</fullName>
    </submittedName>
</protein>
<sequence>MPYAIQWGILGTGNIASQFAEGLRMLPDAGLLAVGSRSRDSANAFASAHGIPRAYDSYEALARDPDVDVIYIATPNHLHKENSLLCLNHGKAVLCEKPFTLDAEEAALVVHTARVKRLFCMEGMWNRFVPIMRELDALLRVGAIGDVRMLNANLGFPFEFDPHHRIFAPALGGGALLDLGVYPVSLALWLFGRPTRITSHAVMGVTGVDEQVSIFLGFAEGRQATLTCSVRTPMQNDAVFMGTQGMIHLHAPIYRPETLTRISTRKHGGASASRPRAALQRLMQHPLLRGLRERGAQQLPKSLTLKVLGNGYAHEAAEAMRCMREGLLESPFMPLNETLLVMQTMDSIRREWRRAPDFDRAPPQPRRDHPPGNL</sequence>
<feature type="region of interest" description="Disordered" evidence="3">
    <location>
        <begin position="353"/>
        <end position="374"/>
    </location>
</feature>
<proteinExistence type="inferred from homology"/>
<dbReference type="Pfam" id="PF22725">
    <property type="entry name" value="GFO_IDH_MocA_C3"/>
    <property type="match status" value="1"/>
</dbReference>
<dbReference type="STRING" id="378806.STAUR_6818"/>
<dbReference type="HOGENOM" id="CLU_023194_7_2_7"/>
<dbReference type="SUPFAM" id="SSF55347">
    <property type="entry name" value="Glyceraldehyde-3-phosphate dehydrogenase-like, C-terminal domain"/>
    <property type="match status" value="1"/>
</dbReference>
<dbReference type="Pfam" id="PF01408">
    <property type="entry name" value="GFO_IDH_MocA"/>
    <property type="match status" value="1"/>
</dbReference>
<evidence type="ECO:0000313" key="7">
    <source>
        <dbReference type="EMBL" id="EAU63313.1"/>
    </source>
</evidence>
<keyword evidence="2" id="KW-0560">Oxidoreductase</keyword>
<organism evidence="7 9">
    <name type="scientific">Stigmatella aurantiaca (strain DW4/3-1)</name>
    <dbReference type="NCBI Taxonomy" id="378806"/>
    <lineage>
        <taxon>Bacteria</taxon>
        <taxon>Pseudomonadati</taxon>
        <taxon>Myxococcota</taxon>
        <taxon>Myxococcia</taxon>
        <taxon>Myxococcales</taxon>
        <taxon>Cystobacterineae</taxon>
        <taxon>Archangiaceae</taxon>
        <taxon>Stigmatella</taxon>
    </lineage>
</organism>
<evidence type="ECO:0000313" key="9">
    <source>
        <dbReference type="Proteomes" id="UP000032702"/>
    </source>
</evidence>
<evidence type="ECO:0000313" key="6">
    <source>
        <dbReference type="EMBL" id="ADO74575.1"/>
    </source>
</evidence>
<dbReference type="GO" id="GO:0000166">
    <property type="term" value="F:nucleotide binding"/>
    <property type="evidence" value="ECO:0007669"/>
    <property type="project" value="InterPro"/>
</dbReference>
<evidence type="ECO:0000256" key="1">
    <source>
        <dbReference type="ARBA" id="ARBA00010928"/>
    </source>
</evidence>
<evidence type="ECO:0000259" key="5">
    <source>
        <dbReference type="Pfam" id="PF22725"/>
    </source>
</evidence>
<dbReference type="PANTHER" id="PTHR22604:SF105">
    <property type="entry name" value="TRANS-1,2-DIHYDROBENZENE-1,2-DIOL DEHYDROGENASE"/>
    <property type="match status" value="1"/>
</dbReference>
<dbReference type="EMBL" id="AAMD01000170">
    <property type="protein sequence ID" value="EAU63313.1"/>
    <property type="molecule type" value="Genomic_DNA"/>
</dbReference>
<dbReference type="Gene3D" id="3.40.50.720">
    <property type="entry name" value="NAD(P)-binding Rossmann-like Domain"/>
    <property type="match status" value="1"/>
</dbReference>
<dbReference type="Proteomes" id="UP000001351">
    <property type="component" value="Chromosome"/>
</dbReference>
<evidence type="ECO:0000259" key="4">
    <source>
        <dbReference type="Pfam" id="PF01408"/>
    </source>
</evidence>
<gene>
    <name evidence="6" type="ordered locus">STAUR_6818</name>
    <name evidence="7" type="ORF">STIAU_8220</name>
</gene>
<dbReference type="OrthoDB" id="9793050at2"/>
<dbReference type="SUPFAM" id="SSF51735">
    <property type="entry name" value="NAD(P)-binding Rossmann-fold domains"/>
    <property type="match status" value="1"/>
</dbReference>
<dbReference type="EMBL" id="CP002271">
    <property type="protein sequence ID" value="ADO74575.1"/>
    <property type="molecule type" value="Genomic_DNA"/>
</dbReference>
<comment type="similarity">
    <text evidence="1">Belongs to the Gfo/Idh/MocA family.</text>
</comment>
<dbReference type="AlphaFoldDB" id="Q08S58"/>
<feature type="domain" description="GFO/IDH/MocA-like oxidoreductase" evidence="5">
    <location>
        <begin position="133"/>
        <end position="247"/>
    </location>
</feature>
<name>Q08S58_STIAD</name>
<dbReference type="InterPro" id="IPR036291">
    <property type="entry name" value="NAD(P)-bd_dom_sf"/>
</dbReference>
<dbReference type="PATRIC" id="fig|378806.16.peg.2181"/>
<feature type="domain" description="Gfo/Idh/MocA-like oxidoreductase N-terminal" evidence="4">
    <location>
        <begin position="5"/>
        <end position="122"/>
    </location>
</feature>
<evidence type="ECO:0000313" key="8">
    <source>
        <dbReference type="Proteomes" id="UP000001351"/>
    </source>
</evidence>
<dbReference type="InterPro" id="IPR055170">
    <property type="entry name" value="GFO_IDH_MocA-like_dom"/>
</dbReference>